<evidence type="ECO:0000313" key="5">
    <source>
        <dbReference type="Proteomes" id="UP000002281"/>
    </source>
</evidence>
<feature type="compositionally biased region" description="Low complexity" evidence="1">
    <location>
        <begin position="207"/>
        <end position="228"/>
    </location>
</feature>
<dbReference type="PANTHER" id="PTHR22094">
    <property type="entry name" value="DIFFUSE PANBRONCHIOLITIS CRITICAL REGION GENE 1"/>
    <property type="match status" value="1"/>
</dbReference>
<keyword evidence="2" id="KW-0472">Membrane</keyword>
<accession>A0A3Q2I6L1</accession>
<dbReference type="InterPro" id="IPR026623">
    <property type="entry name" value="MUCL3"/>
</dbReference>
<feature type="region of interest" description="Disordered" evidence="1">
    <location>
        <begin position="408"/>
        <end position="433"/>
    </location>
</feature>
<feature type="compositionally biased region" description="Polar residues" evidence="1">
    <location>
        <begin position="269"/>
        <end position="295"/>
    </location>
</feature>
<name>A0A3Q2I6L1_HORSE</name>
<feature type="compositionally biased region" description="Polar residues" evidence="1">
    <location>
        <begin position="191"/>
        <end position="206"/>
    </location>
</feature>
<feature type="compositionally biased region" description="Basic and acidic residues" evidence="1">
    <location>
        <begin position="236"/>
        <end position="245"/>
    </location>
</feature>
<feature type="region of interest" description="Disordered" evidence="1">
    <location>
        <begin position="34"/>
        <end position="168"/>
    </location>
</feature>
<keyword evidence="3" id="KW-0732">Signal</keyword>
<evidence type="ECO:0000256" key="1">
    <source>
        <dbReference type="SAM" id="MobiDB-lite"/>
    </source>
</evidence>
<feature type="transmembrane region" description="Helical" evidence="2">
    <location>
        <begin position="441"/>
        <end position="466"/>
    </location>
</feature>
<organism evidence="4 5">
    <name type="scientific">Equus caballus</name>
    <name type="common">Horse</name>
    <dbReference type="NCBI Taxonomy" id="9796"/>
    <lineage>
        <taxon>Eukaryota</taxon>
        <taxon>Metazoa</taxon>
        <taxon>Chordata</taxon>
        <taxon>Craniata</taxon>
        <taxon>Vertebrata</taxon>
        <taxon>Euteleostomi</taxon>
        <taxon>Mammalia</taxon>
        <taxon>Eutheria</taxon>
        <taxon>Laurasiatheria</taxon>
        <taxon>Perissodactyla</taxon>
        <taxon>Equidae</taxon>
        <taxon>Equus</taxon>
    </lineage>
</organism>
<feature type="compositionally biased region" description="Polar residues" evidence="1">
    <location>
        <begin position="408"/>
        <end position="420"/>
    </location>
</feature>
<feature type="compositionally biased region" description="Polar residues" evidence="1">
    <location>
        <begin position="115"/>
        <end position="125"/>
    </location>
</feature>
<feature type="signal peptide" evidence="3">
    <location>
        <begin position="1"/>
        <end position="29"/>
    </location>
</feature>
<reference evidence="4" key="3">
    <citation type="submission" date="2025-09" db="UniProtKB">
        <authorList>
            <consortium name="Ensembl"/>
        </authorList>
    </citation>
    <scope>IDENTIFICATION</scope>
    <source>
        <strain evidence="4">Thoroughbred</strain>
    </source>
</reference>
<reference evidence="4 5" key="1">
    <citation type="journal article" date="2009" name="Science">
        <title>Genome sequence, comparative analysis, and population genetics of the domestic horse.</title>
        <authorList>
            <consortium name="Broad Institute Genome Sequencing Platform"/>
            <consortium name="Broad Institute Whole Genome Assembly Team"/>
            <person name="Wade C.M."/>
            <person name="Giulotto E."/>
            <person name="Sigurdsson S."/>
            <person name="Zoli M."/>
            <person name="Gnerre S."/>
            <person name="Imsland F."/>
            <person name="Lear T.L."/>
            <person name="Adelson D.L."/>
            <person name="Bailey E."/>
            <person name="Bellone R.R."/>
            <person name="Bloecker H."/>
            <person name="Distl O."/>
            <person name="Edgar R.C."/>
            <person name="Garber M."/>
            <person name="Leeb T."/>
            <person name="Mauceli E."/>
            <person name="MacLeod J.N."/>
            <person name="Penedo M.C.T."/>
            <person name="Raison J.M."/>
            <person name="Sharpe T."/>
            <person name="Vogel J."/>
            <person name="Andersson L."/>
            <person name="Antczak D.F."/>
            <person name="Biagi T."/>
            <person name="Binns M.M."/>
            <person name="Chowdhary B.P."/>
            <person name="Coleman S.J."/>
            <person name="Della Valle G."/>
            <person name="Fryc S."/>
            <person name="Guerin G."/>
            <person name="Hasegawa T."/>
            <person name="Hill E.W."/>
            <person name="Jurka J."/>
            <person name="Kiialainen A."/>
            <person name="Lindgren G."/>
            <person name="Liu J."/>
            <person name="Magnani E."/>
            <person name="Mickelson J.R."/>
            <person name="Murray J."/>
            <person name="Nergadze S.G."/>
            <person name="Onofrio R."/>
            <person name="Pedroni S."/>
            <person name="Piras M.F."/>
            <person name="Raudsepp T."/>
            <person name="Rocchi M."/>
            <person name="Roeed K.H."/>
            <person name="Ryder O.A."/>
            <person name="Searle S."/>
            <person name="Skow L."/>
            <person name="Swinburne J.E."/>
            <person name="Syvaenen A.C."/>
            <person name="Tozaki T."/>
            <person name="Valberg S.J."/>
            <person name="Vaudin M."/>
            <person name="White J.R."/>
            <person name="Zody M.C."/>
            <person name="Lander E.S."/>
            <person name="Lindblad-Toh K."/>
        </authorList>
    </citation>
    <scope>NUCLEOTIDE SEQUENCE [LARGE SCALE GENOMIC DNA]</scope>
    <source>
        <strain evidence="4 5">Thoroughbred</strain>
    </source>
</reference>
<proteinExistence type="predicted"/>
<dbReference type="PANTHER" id="PTHR22094:SF0">
    <property type="entry name" value="MUCIN-LIKE PROTEIN 3"/>
    <property type="match status" value="1"/>
</dbReference>
<keyword evidence="2" id="KW-1133">Transmembrane helix</keyword>
<protein>
    <recommendedName>
        <fullName evidence="6">Mucin like 3</fullName>
    </recommendedName>
</protein>
<evidence type="ECO:0008006" key="6">
    <source>
        <dbReference type="Google" id="ProtNLM"/>
    </source>
</evidence>
<evidence type="ECO:0000256" key="2">
    <source>
        <dbReference type="SAM" id="Phobius"/>
    </source>
</evidence>
<dbReference type="InParanoid" id="A0A3Q2I6L1"/>
<dbReference type="Ensembl" id="ENSECAT00000059848.3">
    <property type="protein sequence ID" value="ENSECAP00000043681.1"/>
    <property type="gene ID" value="ENSECAG00000015962.4"/>
</dbReference>
<dbReference type="OMA" id="TFGLQCC"/>
<feature type="chain" id="PRO_5018608397" description="Mucin like 3" evidence="3">
    <location>
        <begin position="30"/>
        <end position="511"/>
    </location>
</feature>
<dbReference type="STRING" id="9796.ENSECAP00000043681"/>
<sequence>MAQPAQCIRSTFGLQCCLLFLLASWEAGATTVQELQKTGESPTSDHILPPTPSPVYTTLSDHTALHSGHSPADLPKSTETHQPKRCCNTTHSSKLIHKSIDNSGSSTTHHEAPPTSEQNPSNQGKDTVIRNKRSADFNSTQTDKGSSKYPTPAPKSKTTCRKSKTTKQIVTRNSAETITTLEKTIITLVSKSTSSHKTTNPSHNSFNSETNKTPTSTSEKTTTATSTPYQGTRISGRSERADDHTTTANYRPTVDSDKKLIRTTENIKDTSQQETTAASEVTTVSEKPTEQQQETRAAHKKTTCAPVKPTEQRQETTAAHRKTTGAPAKPTKHVEKTTSATETIKAPVKPTENPAATETTRPPVEVTGDKSITNTSPHPKKPEVTHQVPTGSFAATTSSLELGSITSEAPANKSQPNQNKDGSEGGLQTAESEEKDSFPSWAIVIVILLAVILLLVFFGLIFLVSYMMRRRRALIRNTEDNDPENDVGPNSYPVYLMEQQTLGMSQIPSPR</sequence>
<feature type="compositionally biased region" description="Basic and acidic residues" evidence="1">
    <location>
        <begin position="254"/>
        <end position="268"/>
    </location>
</feature>
<keyword evidence="5" id="KW-1185">Reference proteome</keyword>
<dbReference type="PaxDb" id="9796-ENSECAP00000043681"/>
<dbReference type="Proteomes" id="UP000002281">
    <property type="component" value="Chromosome 20"/>
</dbReference>
<dbReference type="GeneTree" id="ENSGT00390000016847"/>
<evidence type="ECO:0000256" key="3">
    <source>
        <dbReference type="SAM" id="SignalP"/>
    </source>
</evidence>
<feature type="compositionally biased region" description="Polar residues" evidence="1">
    <location>
        <begin position="34"/>
        <end position="44"/>
    </location>
</feature>
<keyword evidence="2" id="KW-0812">Transmembrane</keyword>
<evidence type="ECO:0000313" key="4">
    <source>
        <dbReference type="Ensembl" id="ENSECAP00000043681.1"/>
    </source>
</evidence>
<reference evidence="4" key="2">
    <citation type="submission" date="2025-08" db="UniProtKB">
        <authorList>
            <consortium name="Ensembl"/>
        </authorList>
    </citation>
    <scope>IDENTIFICATION</scope>
    <source>
        <strain evidence="4">Thoroughbred</strain>
    </source>
</reference>
<dbReference type="Bgee" id="ENSECAG00000015962">
    <property type="expression patterns" value="Expressed in epithelium of bronchus and 2 other cell types or tissues"/>
</dbReference>
<feature type="region of interest" description="Disordered" evidence="1">
    <location>
        <begin position="191"/>
        <end position="390"/>
    </location>
</feature>
<dbReference type="AlphaFoldDB" id="A0A3Q2I6L1"/>